<dbReference type="AlphaFoldDB" id="A0A9N8QVA1"/>
<evidence type="ECO:0000313" key="3">
    <source>
        <dbReference type="Proteomes" id="UP000675121"/>
    </source>
</evidence>
<gene>
    <name evidence="2" type="ORF">R70211_01293</name>
</gene>
<keyword evidence="1" id="KW-0812">Transmembrane</keyword>
<dbReference type="RefSeq" id="WP_201139629.1">
    <property type="nucleotide sequence ID" value="NZ_CAJNAS010000003.1"/>
</dbReference>
<keyword evidence="1" id="KW-1133">Transmembrane helix</keyword>
<keyword evidence="3" id="KW-1185">Reference proteome</keyword>
<sequence>MKDSLFVGAHADPTGPSAQPLSAVEIMVTLAGIPLAVLVVCGFVLAILVMIV</sequence>
<evidence type="ECO:0000313" key="2">
    <source>
        <dbReference type="EMBL" id="CAE6871747.1"/>
    </source>
</evidence>
<proteinExistence type="predicted"/>
<protein>
    <submittedName>
        <fullName evidence="2">Uncharacterized protein</fullName>
    </submittedName>
</protein>
<dbReference type="EMBL" id="CAJNAS010000003">
    <property type="protein sequence ID" value="CAE6871747.1"/>
    <property type="molecule type" value="Genomic_DNA"/>
</dbReference>
<reference evidence="2" key="1">
    <citation type="submission" date="2021-02" db="EMBL/GenBank/DDBJ databases">
        <authorList>
            <person name="Vanwijnsberghe S."/>
        </authorList>
    </citation>
    <scope>NUCLEOTIDE SEQUENCE</scope>
    <source>
        <strain evidence="2">R-70211</strain>
    </source>
</reference>
<dbReference type="Proteomes" id="UP000675121">
    <property type="component" value="Unassembled WGS sequence"/>
</dbReference>
<evidence type="ECO:0000256" key="1">
    <source>
        <dbReference type="SAM" id="Phobius"/>
    </source>
</evidence>
<keyword evidence="1" id="KW-0472">Membrane</keyword>
<name>A0A9N8QVA1_9BURK</name>
<comment type="caution">
    <text evidence="2">The sequence shown here is derived from an EMBL/GenBank/DDBJ whole genome shotgun (WGS) entry which is preliminary data.</text>
</comment>
<organism evidence="2 3">
    <name type="scientific">Paraburkholderia domus</name>
    <dbReference type="NCBI Taxonomy" id="2793075"/>
    <lineage>
        <taxon>Bacteria</taxon>
        <taxon>Pseudomonadati</taxon>
        <taxon>Pseudomonadota</taxon>
        <taxon>Betaproteobacteria</taxon>
        <taxon>Burkholderiales</taxon>
        <taxon>Burkholderiaceae</taxon>
        <taxon>Paraburkholderia</taxon>
    </lineage>
</organism>
<feature type="transmembrane region" description="Helical" evidence="1">
    <location>
        <begin position="26"/>
        <end position="51"/>
    </location>
</feature>
<accession>A0A9N8QVA1</accession>